<feature type="signal peptide" evidence="2">
    <location>
        <begin position="1"/>
        <end position="38"/>
    </location>
</feature>
<name>A0AAN7XZC0_ELEMC</name>
<feature type="chain" id="PRO_5042867801" evidence="2">
    <location>
        <begin position="39"/>
        <end position="77"/>
    </location>
</feature>
<gene>
    <name evidence="3" type="ORF">PBY51_013554</name>
</gene>
<reference evidence="3 4" key="2">
    <citation type="journal article" date="2023" name="Mol. Biol. Evol.">
        <title>Genomics of Secondarily Temperate Adaptation in the Only Non-Antarctic Icefish.</title>
        <authorList>
            <person name="Rivera-Colon A.G."/>
            <person name="Rayamajhi N."/>
            <person name="Minhas B.F."/>
            <person name="Madrigal G."/>
            <person name="Bilyk K.T."/>
            <person name="Yoon V."/>
            <person name="Hune M."/>
            <person name="Gregory S."/>
            <person name="Cheng C.H.C."/>
            <person name="Catchen J.M."/>
        </authorList>
    </citation>
    <scope>NUCLEOTIDE SEQUENCE [LARGE SCALE GENOMIC DNA]</scope>
    <source>
        <strain evidence="3">JMC-PN-2008</strain>
    </source>
</reference>
<dbReference type="EMBL" id="JAUZQC010000004">
    <property type="protein sequence ID" value="KAK5872896.1"/>
    <property type="molecule type" value="Genomic_DNA"/>
</dbReference>
<dbReference type="AlphaFoldDB" id="A0AAN7XZC0"/>
<dbReference type="Proteomes" id="UP001346869">
    <property type="component" value="Unassembled WGS sequence"/>
</dbReference>
<evidence type="ECO:0000313" key="4">
    <source>
        <dbReference type="Proteomes" id="UP001346869"/>
    </source>
</evidence>
<evidence type="ECO:0000256" key="2">
    <source>
        <dbReference type="SAM" id="SignalP"/>
    </source>
</evidence>
<comment type="caution">
    <text evidence="3">The sequence shown here is derived from an EMBL/GenBank/DDBJ whole genome shotgun (WGS) entry which is preliminary data.</text>
</comment>
<evidence type="ECO:0000256" key="1">
    <source>
        <dbReference type="SAM" id="MobiDB-lite"/>
    </source>
</evidence>
<reference evidence="3 4" key="1">
    <citation type="journal article" date="2023" name="Genes (Basel)">
        <title>Chromosome-Level Genome Assembly and Circadian Gene Repertoire of the Patagonia Blennie Eleginops maclovinus-The Closest Ancestral Proxy of Antarctic Cryonotothenioids.</title>
        <authorList>
            <person name="Cheng C.C."/>
            <person name="Rivera-Colon A.G."/>
            <person name="Minhas B.F."/>
            <person name="Wilson L."/>
            <person name="Rayamajhi N."/>
            <person name="Vargas-Chacoff L."/>
            <person name="Catchen J.M."/>
        </authorList>
    </citation>
    <scope>NUCLEOTIDE SEQUENCE [LARGE SCALE GENOMIC DNA]</scope>
    <source>
        <strain evidence="3">JMC-PN-2008</strain>
    </source>
</reference>
<organism evidence="3 4">
    <name type="scientific">Eleginops maclovinus</name>
    <name type="common">Patagonian blennie</name>
    <name type="synonym">Eleginus maclovinus</name>
    <dbReference type="NCBI Taxonomy" id="56733"/>
    <lineage>
        <taxon>Eukaryota</taxon>
        <taxon>Metazoa</taxon>
        <taxon>Chordata</taxon>
        <taxon>Craniata</taxon>
        <taxon>Vertebrata</taxon>
        <taxon>Euteleostomi</taxon>
        <taxon>Actinopterygii</taxon>
        <taxon>Neopterygii</taxon>
        <taxon>Teleostei</taxon>
        <taxon>Neoteleostei</taxon>
        <taxon>Acanthomorphata</taxon>
        <taxon>Eupercaria</taxon>
        <taxon>Perciformes</taxon>
        <taxon>Notothenioidei</taxon>
        <taxon>Eleginopidae</taxon>
        <taxon>Eleginops</taxon>
    </lineage>
</organism>
<protein>
    <submittedName>
        <fullName evidence="3">Uncharacterized protein</fullName>
    </submittedName>
</protein>
<feature type="region of interest" description="Disordered" evidence="1">
    <location>
        <begin position="55"/>
        <end position="77"/>
    </location>
</feature>
<keyword evidence="4" id="KW-1185">Reference proteome</keyword>
<sequence length="77" mass="8412">MSVVPGGAQCYPGLSVMREWSCLLLVALLSPQLPLAQSSALELERQWRQLPQIYHSSQSSMSESRGSHSQSRGPPMG</sequence>
<proteinExistence type="predicted"/>
<evidence type="ECO:0000313" key="3">
    <source>
        <dbReference type="EMBL" id="KAK5872896.1"/>
    </source>
</evidence>
<keyword evidence="2" id="KW-0732">Signal</keyword>
<accession>A0AAN7XZC0</accession>